<name>A0A2U3QX70_ORITS</name>
<evidence type="ECO:0000313" key="1">
    <source>
        <dbReference type="EMBL" id="SPR05557.1"/>
    </source>
</evidence>
<reference evidence="2" key="1">
    <citation type="submission" date="2018-03" db="EMBL/GenBank/DDBJ databases">
        <authorList>
            <person name="Batty M. E."/>
            <person name="Batty M E."/>
        </authorList>
    </citation>
    <scope>NUCLEOTIDE SEQUENCE [LARGE SCALE GENOMIC DNA]</scope>
</reference>
<organism evidence="1 2">
    <name type="scientific">Orientia tsutsugamushi</name>
    <name type="common">Rickettsia tsutsugamushi</name>
    <dbReference type="NCBI Taxonomy" id="784"/>
    <lineage>
        <taxon>Bacteria</taxon>
        <taxon>Pseudomonadati</taxon>
        <taxon>Pseudomonadota</taxon>
        <taxon>Alphaproteobacteria</taxon>
        <taxon>Rickettsiales</taxon>
        <taxon>Rickettsiaceae</taxon>
        <taxon>Rickettsieae</taxon>
        <taxon>Orientia</taxon>
    </lineage>
</organism>
<dbReference type="AlphaFoldDB" id="A0A2U3QX70"/>
<accession>A0A2U3QX70</accession>
<sequence length="53" mass="6165">MVGDRIVFQKSNKDLQIQNSEFATLTSVNKNEFVAKTDNDSSKQIFRKPYRNL</sequence>
<gene>
    <name evidence="1" type="primary">traA</name>
    <name evidence="1" type="ORF">KATO_00737</name>
</gene>
<dbReference type="Proteomes" id="UP000244992">
    <property type="component" value="Chromosome I"/>
</dbReference>
<protein>
    <submittedName>
        <fullName evidence="1">Conjugal transfer protein TraA</fullName>
    </submittedName>
</protein>
<dbReference type="EMBL" id="LS398550">
    <property type="protein sequence ID" value="SPR05557.1"/>
    <property type="molecule type" value="Genomic_DNA"/>
</dbReference>
<evidence type="ECO:0000313" key="2">
    <source>
        <dbReference type="Proteomes" id="UP000244992"/>
    </source>
</evidence>
<proteinExistence type="predicted"/>